<keyword evidence="5 7" id="KW-0560">Oxidoreductase</keyword>
<comment type="cofactor">
    <cofactor evidence="7">
        <name>Zn(2+)</name>
        <dbReference type="ChEBI" id="CHEBI:29105"/>
    </cofactor>
    <text evidence="7">Binds 1 zinc ion per subunit.</text>
</comment>
<evidence type="ECO:0000256" key="6">
    <source>
        <dbReference type="ARBA" id="ARBA00023008"/>
    </source>
</evidence>
<comment type="catalytic activity">
    <reaction evidence="7">
        <text>2 superoxide + 2 H(+) = H2O2 + O2</text>
        <dbReference type="Rhea" id="RHEA:20696"/>
        <dbReference type="ChEBI" id="CHEBI:15378"/>
        <dbReference type="ChEBI" id="CHEBI:15379"/>
        <dbReference type="ChEBI" id="CHEBI:16240"/>
        <dbReference type="ChEBI" id="CHEBI:18421"/>
        <dbReference type="EC" id="1.15.1.1"/>
    </reaction>
</comment>
<dbReference type="Pfam" id="PF00080">
    <property type="entry name" value="Sod_Cu"/>
    <property type="match status" value="1"/>
</dbReference>
<dbReference type="CDD" id="cd00305">
    <property type="entry name" value="Cu-Zn_Superoxide_Dismutase"/>
    <property type="match status" value="1"/>
</dbReference>
<keyword evidence="4" id="KW-0049">Antioxidant</keyword>
<evidence type="ECO:0000256" key="5">
    <source>
        <dbReference type="ARBA" id="ARBA00023002"/>
    </source>
</evidence>
<dbReference type="PROSITE" id="PS00087">
    <property type="entry name" value="SOD_CU_ZN_1"/>
    <property type="match status" value="1"/>
</dbReference>
<feature type="signal peptide" evidence="8">
    <location>
        <begin position="1"/>
        <end position="21"/>
    </location>
</feature>
<dbReference type="PROSITE" id="PS00332">
    <property type="entry name" value="SOD_CU_ZN_2"/>
    <property type="match status" value="1"/>
</dbReference>
<evidence type="ECO:0000256" key="7">
    <source>
        <dbReference type="RuleBase" id="RU000393"/>
    </source>
</evidence>
<keyword evidence="3 7" id="KW-0862">Zinc</keyword>
<evidence type="ECO:0000256" key="8">
    <source>
        <dbReference type="SAM" id="SignalP"/>
    </source>
</evidence>
<dbReference type="PRINTS" id="PR00068">
    <property type="entry name" value="CUZNDISMTASE"/>
</dbReference>
<comment type="function">
    <text evidence="7">Destroys radicals which are normally produced within the cells and which are toxic to biological systems.</text>
</comment>
<keyword evidence="6 7" id="KW-0186">Copper</keyword>
<comment type="similarity">
    <text evidence="1 7">Belongs to the Cu-Zn superoxide dismutase family.</text>
</comment>
<dbReference type="SUPFAM" id="SSF49329">
    <property type="entry name" value="Cu,Zn superoxide dismutase-like"/>
    <property type="match status" value="1"/>
</dbReference>
<keyword evidence="2 7" id="KW-0479">Metal-binding</keyword>
<keyword evidence="8" id="KW-0732">Signal</keyword>
<evidence type="ECO:0000313" key="10">
    <source>
        <dbReference type="EMBL" id="QWV59150.1"/>
    </source>
</evidence>
<evidence type="ECO:0000256" key="4">
    <source>
        <dbReference type="ARBA" id="ARBA00022862"/>
    </source>
</evidence>
<dbReference type="InterPro" id="IPR001424">
    <property type="entry name" value="SOD_Cu_Zn_dom"/>
</dbReference>
<name>A0A8F2TBV0_9NEOP</name>
<dbReference type="Gene3D" id="2.60.40.200">
    <property type="entry name" value="Superoxide dismutase, copper/zinc binding domain"/>
    <property type="match status" value="1"/>
</dbReference>
<dbReference type="EMBL" id="MW655894">
    <property type="protein sequence ID" value="QWV59150.1"/>
    <property type="molecule type" value="mRNA"/>
</dbReference>
<dbReference type="InterPro" id="IPR018152">
    <property type="entry name" value="SOD_Cu/Zn_BS"/>
</dbReference>
<dbReference type="GO" id="GO:0004784">
    <property type="term" value="F:superoxide dismutase activity"/>
    <property type="evidence" value="ECO:0007669"/>
    <property type="project" value="UniProtKB-EC"/>
</dbReference>
<gene>
    <name evidence="10" type="primary">ecSOD1</name>
</gene>
<dbReference type="AlphaFoldDB" id="A0A8F2TBV0"/>
<dbReference type="PANTHER" id="PTHR10003">
    <property type="entry name" value="SUPEROXIDE DISMUTASE CU-ZN -RELATED"/>
    <property type="match status" value="1"/>
</dbReference>
<reference evidence="10" key="1">
    <citation type="submission" date="2021-02" db="EMBL/GenBank/DDBJ databases">
        <authorList>
            <person name="Miao S."/>
            <person name="Wang S."/>
            <person name="Yang B."/>
            <person name="Lu Y."/>
        </authorList>
    </citation>
    <scope>NUCLEOTIDE SEQUENCE</scope>
</reference>
<protein>
    <recommendedName>
        <fullName evidence="7">Superoxide dismutase [Cu-Zn]</fullName>
        <ecNumber evidence="7">1.15.1.1</ecNumber>
    </recommendedName>
</protein>
<organism evidence="10">
    <name type="scientific">Liposcelis entomophila</name>
    <dbReference type="NCBI Taxonomy" id="550478"/>
    <lineage>
        <taxon>Eukaryota</taxon>
        <taxon>Metazoa</taxon>
        <taxon>Ecdysozoa</taxon>
        <taxon>Arthropoda</taxon>
        <taxon>Hexapoda</taxon>
        <taxon>Insecta</taxon>
        <taxon>Pterygota</taxon>
        <taxon>Neoptera</taxon>
        <taxon>Paraneoptera</taxon>
        <taxon>Psocodea</taxon>
        <taxon>Troctomorpha</taxon>
        <taxon>Liposcelidetae</taxon>
        <taxon>Liposcelididae</taxon>
        <taxon>Liposcelis</taxon>
    </lineage>
</organism>
<feature type="domain" description="Superoxide dismutase copper/zinc binding" evidence="9">
    <location>
        <begin position="38"/>
        <end position="171"/>
    </location>
</feature>
<dbReference type="InterPro" id="IPR036423">
    <property type="entry name" value="SOD-like_Cu/Zn_dom_sf"/>
</dbReference>
<proteinExistence type="evidence at transcript level"/>
<sequence length="207" mass="21260">MIAKSLLVGFVALCALGVASSQLIQAIVSLKGDNPYIVGNITLSQSDNGPVAIWGKITGLRTGKHGFHIHEKGDITGGCGSTGSHYNPHKKPHGALTDADRHIGDLGNINASPDGVALVSITDSVISLRGPHSILGRSIVVHADADDLGKGGFQDSLTTGHAGGRLACGVIGILTPLESWPTESSAVSLSSGAITLLITVIMQRLLH</sequence>
<evidence type="ECO:0000256" key="3">
    <source>
        <dbReference type="ARBA" id="ARBA00022833"/>
    </source>
</evidence>
<dbReference type="InterPro" id="IPR024134">
    <property type="entry name" value="SOD_Cu/Zn_/chaperone"/>
</dbReference>
<accession>A0A8F2TBV0</accession>
<dbReference type="EC" id="1.15.1.1" evidence="7"/>
<dbReference type="FunFam" id="2.60.40.200:FF:000001">
    <property type="entry name" value="Superoxide dismutase [Cu-Zn]"/>
    <property type="match status" value="1"/>
</dbReference>
<comment type="cofactor">
    <cofactor evidence="7">
        <name>Cu cation</name>
        <dbReference type="ChEBI" id="CHEBI:23378"/>
    </cofactor>
    <text evidence="7">Binds 1 copper ion per subunit.</text>
</comment>
<dbReference type="GO" id="GO:0005507">
    <property type="term" value="F:copper ion binding"/>
    <property type="evidence" value="ECO:0007669"/>
    <property type="project" value="InterPro"/>
</dbReference>
<feature type="chain" id="PRO_5034960484" description="Superoxide dismutase [Cu-Zn]" evidence="8">
    <location>
        <begin position="22"/>
        <end position="207"/>
    </location>
</feature>
<evidence type="ECO:0000259" key="9">
    <source>
        <dbReference type="Pfam" id="PF00080"/>
    </source>
</evidence>
<evidence type="ECO:0000256" key="1">
    <source>
        <dbReference type="ARBA" id="ARBA00010457"/>
    </source>
</evidence>
<evidence type="ECO:0000256" key="2">
    <source>
        <dbReference type="ARBA" id="ARBA00022723"/>
    </source>
</evidence>